<dbReference type="EMBL" id="JABEXW010000211">
    <property type="protein sequence ID" value="KAF4968039.1"/>
    <property type="molecule type" value="Genomic_DNA"/>
</dbReference>
<name>A0A8H4U1M5_9HYPO</name>
<dbReference type="AlphaFoldDB" id="A0A8H4U1M5"/>
<reference evidence="2" key="2">
    <citation type="submission" date="2020-05" db="EMBL/GenBank/DDBJ databases">
        <authorList>
            <person name="Kim H.-S."/>
            <person name="Proctor R.H."/>
            <person name="Brown D.W."/>
        </authorList>
    </citation>
    <scope>NUCLEOTIDE SEQUENCE</scope>
    <source>
        <strain evidence="2">NRRL 20472</strain>
    </source>
</reference>
<organism evidence="2 3">
    <name type="scientific">Fusarium sarcochroum</name>
    <dbReference type="NCBI Taxonomy" id="1208366"/>
    <lineage>
        <taxon>Eukaryota</taxon>
        <taxon>Fungi</taxon>
        <taxon>Dikarya</taxon>
        <taxon>Ascomycota</taxon>
        <taxon>Pezizomycotina</taxon>
        <taxon>Sordariomycetes</taxon>
        <taxon>Hypocreomycetidae</taxon>
        <taxon>Hypocreales</taxon>
        <taxon>Nectriaceae</taxon>
        <taxon>Fusarium</taxon>
        <taxon>Fusarium lateritium species complex</taxon>
    </lineage>
</organism>
<comment type="caution">
    <text evidence="2">The sequence shown here is derived from an EMBL/GenBank/DDBJ whole genome shotgun (WGS) entry which is preliminary data.</text>
</comment>
<feature type="transmembrane region" description="Helical" evidence="1">
    <location>
        <begin position="84"/>
        <end position="107"/>
    </location>
</feature>
<dbReference type="Proteomes" id="UP000622797">
    <property type="component" value="Unassembled WGS sequence"/>
</dbReference>
<evidence type="ECO:0000256" key="1">
    <source>
        <dbReference type="SAM" id="Phobius"/>
    </source>
</evidence>
<accession>A0A8H4U1M5</accession>
<sequence>MSARTALSGALSEAQDTWKHSLDPNAWEPWIVAAIPFIVVSIFTIIAFICAFTSYLGLKKAKAKTKTDDPSCQRFWKLYKNSQILNIVLLLFLVYSACIAMVLTVKFTAWTNRMDIKGLMYSIYGGVTLAWIIQCYNTIGNPRLLRYLVEAKVKELRS</sequence>
<gene>
    <name evidence="2" type="ORF">FSARC_4536</name>
</gene>
<keyword evidence="1" id="KW-0472">Membrane</keyword>
<proteinExistence type="predicted"/>
<keyword evidence="3" id="KW-1185">Reference proteome</keyword>
<protein>
    <submittedName>
        <fullName evidence="2">Uncharacterized protein</fullName>
    </submittedName>
</protein>
<feature type="transmembrane region" description="Helical" evidence="1">
    <location>
        <begin position="30"/>
        <end position="56"/>
    </location>
</feature>
<feature type="transmembrane region" description="Helical" evidence="1">
    <location>
        <begin position="119"/>
        <end position="139"/>
    </location>
</feature>
<evidence type="ECO:0000313" key="2">
    <source>
        <dbReference type="EMBL" id="KAF4968039.1"/>
    </source>
</evidence>
<reference evidence="2" key="1">
    <citation type="journal article" date="2020" name="BMC Genomics">
        <title>Correction to: Identification and distribution of gene clusters required for synthesis of sphingolipid metabolism inhibitors in diverse species of the filamentous fungus Fusarium.</title>
        <authorList>
            <person name="Kim H.S."/>
            <person name="Lohmar J.M."/>
            <person name="Busman M."/>
            <person name="Brown D.W."/>
            <person name="Naumann T.A."/>
            <person name="Divon H.H."/>
            <person name="Lysoe E."/>
            <person name="Uhlig S."/>
            <person name="Proctor R.H."/>
        </authorList>
    </citation>
    <scope>NUCLEOTIDE SEQUENCE</scope>
    <source>
        <strain evidence="2">NRRL 20472</strain>
    </source>
</reference>
<evidence type="ECO:0000313" key="3">
    <source>
        <dbReference type="Proteomes" id="UP000622797"/>
    </source>
</evidence>
<keyword evidence="1" id="KW-0812">Transmembrane</keyword>
<keyword evidence="1" id="KW-1133">Transmembrane helix</keyword>